<reference evidence="7" key="1">
    <citation type="submission" date="2017-05" db="EMBL/GenBank/DDBJ databases">
        <authorList>
            <person name="Macchi M."/>
            <person name="Festa S."/>
            <person name="Coppotelli B.M."/>
            <person name="Morelli I.S."/>
        </authorList>
    </citation>
    <scope>NUCLEOTIDE SEQUENCE [LARGE SCALE GENOMIC DNA]</scope>
    <source>
        <strain evidence="7">I</strain>
    </source>
</reference>
<gene>
    <name evidence="6" type="ORF">BWR60_00590</name>
</gene>
<sequence length="313" mass="34422">MADPLQMFSWDDLRIVRAIGEHGSLMAAAVALGVNHSTVSRRLSAIEEILGTSLFDRRRSGYVPTSAGREMLALGDRVGADIVSVARRVSGHAQSHVGDLRVTTSDALLLDFLMPIIAGFQAANPEIRIELIVKNNHLNLARGDSDIAFRATASPPDNLFGRKIATVAWAVYGRRIDYIGASPTSDELYRSTWTSYGNDLSRLKAYEFVEDRVPREKIVFRCDSVVAAASAIAAGIGIGFLPCMHGDLVPSLVRVSPVQPEVFDELWILTHPDIRKSGRVYAFMDYCARAIVKQCDFIEGREARISHVVVPDR</sequence>
<feature type="domain" description="HTH lysR-type" evidence="5">
    <location>
        <begin position="8"/>
        <end position="65"/>
    </location>
</feature>
<evidence type="ECO:0000256" key="4">
    <source>
        <dbReference type="ARBA" id="ARBA00023163"/>
    </source>
</evidence>
<dbReference type="PANTHER" id="PTHR30537">
    <property type="entry name" value="HTH-TYPE TRANSCRIPTIONAL REGULATOR"/>
    <property type="match status" value="1"/>
</dbReference>
<proteinExistence type="inferred from homology"/>
<dbReference type="Pfam" id="PF00126">
    <property type="entry name" value="HTH_1"/>
    <property type="match status" value="1"/>
</dbReference>
<dbReference type="Gene3D" id="1.10.10.10">
    <property type="entry name" value="Winged helix-like DNA-binding domain superfamily/Winged helix DNA-binding domain"/>
    <property type="match status" value="1"/>
</dbReference>
<dbReference type="GO" id="GO:0006351">
    <property type="term" value="P:DNA-templated transcription"/>
    <property type="evidence" value="ECO:0007669"/>
    <property type="project" value="TreeGrafter"/>
</dbReference>
<keyword evidence="3" id="KW-0238">DNA-binding</keyword>
<dbReference type="EMBL" id="NHON01000001">
    <property type="protein sequence ID" value="OWJ69076.1"/>
    <property type="molecule type" value="Genomic_DNA"/>
</dbReference>
<dbReference type="Proteomes" id="UP000196655">
    <property type="component" value="Unassembled WGS sequence"/>
</dbReference>
<dbReference type="InterPro" id="IPR036388">
    <property type="entry name" value="WH-like_DNA-bd_sf"/>
</dbReference>
<dbReference type="InterPro" id="IPR058163">
    <property type="entry name" value="LysR-type_TF_proteobact-type"/>
</dbReference>
<dbReference type="Pfam" id="PF03466">
    <property type="entry name" value="LysR_substrate"/>
    <property type="match status" value="1"/>
</dbReference>
<dbReference type="OrthoDB" id="7333438at2"/>
<dbReference type="InterPro" id="IPR036390">
    <property type="entry name" value="WH_DNA-bd_sf"/>
</dbReference>
<evidence type="ECO:0000256" key="1">
    <source>
        <dbReference type="ARBA" id="ARBA00009437"/>
    </source>
</evidence>
<keyword evidence="7" id="KW-1185">Reference proteome</keyword>
<dbReference type="PANTHER" id="PTHR30537:SF3">
    <property type="entry name" value="TRANSCRIPTIONAL REGULATORY PROTEIN"/>
    <property type="match status" value="1"/>
</dbReference>
<keyword evidence="4" id="KW-0804">Transcription</keyword>
<name>A0A211ZV92_9PROT</name>
<dbReference type="Gene3D" id="3.40.190.290">
    <property type="match status" value="1"/>
</dbReference>
<dbReference type="SUPFAM" id="SSF46785">
    <property type="entry name" value="Winged helix' DNA-binding domain"/>
    <property type="match status" value="1"/>
</dbReference>
<dbReference type="SUPFAM" id="SSF53850">
    <property type="entry name" value="Periplasmic binding protein-like II"/>
    <property type="match status" value="1"/>
</dbReference>
<evidence type="ECO:0000256" key="3">
    <source>
        <dbReference type="ARBA" id="ARBA00023125"/>
    </source>
</evidence>
<dbReference type="GO" id="GO:0003700">
    <property type="term" value="F:DNA-binding transcription factor activity"/>
    <property type="evidence" value="ECO:0007669"/>
    <property type="project" value="InterPro"/>
</dbReference>
<evidence type="ECO:0000256" key="2">
    <source>
        <dbReference type="ARBA" id="ARBA00023015"/>
    </source>
</evidence>
<comment type="similarity">
    <text evidence="1">Belongs to the LysR transcriptional regulatory family.</text>
</comment>
<protein>
    <submittedName>
        <fullName evidence="6">LysR family transcriptional regulator</fullName>
    </submittedName>
</protein>
<comment type="caution">
    <text evidence="6">The sequence shown here is derived from an EMBL/GenBank/DDBJ whole genome shotgun (WGS) entry which is preliminary data.</text>
</comment>
<dbReference type="RefSeq" id="WP_088149064.1">
    <property type="nucleotide sequence ID" value="NZ_NHON01000001.1"/>
</dbReference>
<organism evidence="6 7">
    <name type="scientific">Inquilinus limosus</name>
    <dbReference type="NCBI Taxonomy" id="171674"/>
    <lineage>
        <taxon>Bacteria</taxon>
        <taxon>Pseudomonadati</taxon>
        <taxon>Pseudomonadota</taxon>
        <taxon>Alphaproteobacteria</taxon>
        <taxon>Rhodospirillales</taxon>
        <taxon>Rhodospirillaceae</taxon>
        <taxon>Inquilinus</taxon>
    </lineage>
</organism>
<evidence type="ECO:0000313" key="7">
    <source>
        <dbReference type="Proteomes" id="UP000196655"/>
    </source>
</evidence>
<dbReference type="PROSITE" id="PS50931">
    <property type="entry name" value="HTH_LYSR"/>
    <property type="match status" value="1"/>
</dbReference>
<dbReference type="AlphaFoldDB" id="A0A211ZV92"/>
<dbReference type="GO" id="GO:0043565">
    <property type="term" value="F:sequence-specific DNA binding"/>
    <property type="evidence" value="ECO:0007669"/>
    <property type="project" value="TreeGrafter"/>
</dbReference>
<evidence type="ECO:0000313" key="6">
    <source>
        <dbReference type="EMBL" id="OWJ69076.1"/>
    </source>
</evidence>
<evidence type="ECO:0000259" key="5">
    <source>
        <dbReference type="PROSITE" id="PS50931"/>
    </source>
</evidence>
<accession>A0A211ZV92</accession>
<keyword evidence="2" id="KW-0805">Transcription regulation</keyword>
<dbReference type="InterPro" id="IPR000847">
    <property type="entry name" value="LysR_HTH_N"/>
</dbReference>
<dbReference type="InterPro" id="IPR005119">
    <property type="entry name" value="LysR_subst-bd"/>
</dbReference>